<sequence>MSVPRGNYLDIQFVAQALDHIQQGVHVVDLNGRTILYNQKIREMESMEETDILDKRLVDVFQFHPDERSTLLQVLATKKPVLNVKQSYFNMRGHEITTLNDTYPITVEKNVVGAIEITRDVSSMEQYIGHLGSAPSNLSTFDHWTDTSPLIKEMIFEGKKASQTCSMILLTGEAGSGKERLAQSIHMERQLGTHAFRSIDCRSLPTERLQELLFSKEKETHTEGPSTWFINHLECLDLNLQKKLTQHLVEWRKESRMTERPNHYPILTLSEDPIDAIQSGKLDKDLYYTMSEVTIFVPSLRDRKEDIRALCTYFINHFNTRFQTLIEEVSDEVIQLFYEYDWPGNVRELEHVIEASMFAMDQDTMLLFTHLPHYFRLKFEDPMSSKPTLDSSAFMVREGKAIQALDAFLQEAESYYIQKALQYHDYNITKTADALGMSRQNLQYRLKKNNLIRQKKSGSPK</sequence>
<evidence type="ECO:0000313" key="8">
    <source>
        <dbReference type="Proteomes" id="UP001556040"/>
    </source>
</evidence>
<dbReference type="PRINTS" id="PR01590">
    <property type="entry name" value="HTHFIS"/>
</dbReference>
<dbReference type="Gene3D" id="3.40.50.300">
    <property type="entry name" value="P-loop containing nucleotide triphosphate hydrolases"/>
    <property type="match status" value="1"/>
</dbReference>
<dbReference type="Gene3D" id="1.10.8.60">
    <property type="match status" value="1"/>
</dbReference>
<dbReference type="InterPro" id="IPR025944">
    <property type="entry name" value="Sigma_54_int_dom_CS"/>
</dbReference>
<keyword evidence="4" id="KW-0804">Transcription</keyword>
<evidence type="ECO:0000259" key="5">
    <source>
        <dbReference type="PROSITE" id="PS50045"/>
    </source>
</evidence>
<dbReference type="InterPro" id="IPR000014">
    <property type="entry name" value="PAS"/>
</dbReference>
<dbReference type="CDD" id="cd00130">
    <property type="entry name" value="PAS"/>
    <property type="match status" value="1"/>
</dbReference>
<keyword evidence="1" id="KW-0547">Nucleotide-binding</keyword>
<feature type="domain" description="PAS" evidence="6">
    <location>
        <begin position="10"/>
        <end position="75"/>
    </location>
</feature>
<dbReference type="Pfam" id="PF02954">
    <property type="entry name" value="HTH_8"/>
    <property type="match status" value="1"/>
</dbReference>
<dbReference type="InterPro" id="IPR002197">
    <property type="entry name" value="HTH_Fis"/>
</dbReference>
<dbReference type="PANTHER" id="PTHR32071:SF74">
    <property type="entry name" value="TRANSCRIPTIONAL ACTIVATOR ROCR"/>
    <property type="match status" value="1"/>
</dbReference>
<dbReference type="SUPFAM" id="SSF55785">
    <property type="entry name" value="PYP-like sensor domain (PAS domain)"/>
    <property type="match status" value="1"/>
</dbReference>
<dbReference type="PANTHER" id="PTHR32071">
    <property type="entry name" value="TRANSCRIPTIONAL REGULATORY PROTEIN"/>
    <property type="match status" value="1"/>
</dbReference>
<dbReference type="RefSeq" id="WP_367779504.1">
    <property type="nucleotide sequence ID" value="NZ_JBFMIA010000006.1"/>
</dbReference>
<dbReference type="InterPro" id="IPR002078">
    <property type="entry name" value="Sigma_54_int"/>
</dbReference>
<dbReference type="InterPro" id="IPR058031">
    <property type="entry name" value="AAA_lid_NorR"/>
</dbReference>
<dbReference type="Pfam" id="PF25601">
    <property type="entry name" value="AAA_lid_14"/>
    <property type="match status" value="1"/>
</dbReference>
<accession>A0ABV3Q3U5</accession>
<evidence type="ECO:0000256" key="1">
    <source>
        <dbReference type="ARBA" id="ARBA00022741"/>
    </source>
</evidence>
<evidence type="ECO:0000256" key="3">
    <source>
        <dbReference type="ARBA" id="ARBA00023015"/>
    </source>
</evidence>
<dbReference type="InterPro" id="IPR009057">
    <property type="entry name" value="Homeodomain-like_sf"/>
</dbReference>
<comment type="caution">
    <text evidence="7">The sequence shown here is derived from an EMBL/GenBank/DDBJ whole genome shotgun (WGS) entry which is preliminary data.</text>
</comment>
<dbReference type="Gene3D" id="3.30.450.20">
    <property type="entry name" value="PAS domain"/>
    <property type="match status" value="1"/>
</dbReference>
<dbReference type="Gene3D" id="1.10.10.60">
    <property type="entry name" value="Homeodomain-like"/>
    <property type="match status" value="1"/>
</dbReference>
<reference evidence="7 8" key="1">
    <citation type="journal article" date="1979" name="Int. J. Syst. Evol. Microbiol.">
        <title>Bacillus globisporus subsp. marinus subsp. nov.</title>
        <authorList>
            <person name="Liu H."/>
        </authorList>
    </citation>
    <scope>NUCLEOTIDE SEQUENCE [LARGE SCALE GENOMIC DNA]</scope>
    <source>
        <strain evidence="7 8">DSM 1297</strain>
    </source>
</reference>
<feature type="domain" description="Sigma-54 factor interaction" evidence="5">
    <location>
        <begin position="144"/>
        <end position="358"/>
    </location>
</feature>
<dbReference type="InterPro" id="IPR035965">
    <property type="entry name" value="PAS-like_dom_sf"/>
</dbReference>
<proteinExistence type="predicted"/>
<dbReference type="EMBL" id="JBFMIA010000006">
    <property type="protein sequence ID" value="MEW9502020.1"/>
    <property type="molecule type" value="Genomic_DNA"/>
</dbReference>
<dbReference type="PROSITE" id="PS50045">
    <property type="entry name" value="SIGMA54_INTERACT_4"/>
    <property type="match status" value="1"/>
</dbReference>
<dbReference type="InterPro" id="IPR013656">
    <property type="entry name" value="PAS_4"/>
</dbReference>
<dbReference type="SUPFAM" id="SSF52540">
    <property type="entry name" value="P-loop containing nucleoside triphosphate hydrolases"/>
    <property type="match status" value="1"/>
</dbReference>
<dbReference type="Pfam" id="PF08448">
    <property type="entry name" value="PAS_4"/>
    <property type="match status" value="1"/>
</dbReference>
<dbReference type="PROSITE" id="PS00688">
    <property type="entry name" value="SIGMA54_INTERACT_3"/>
    <property type="match status" value="1"/>
</dbReference>
<evidence type="ECO:0000256" key="4">
    <source>
        <dbReference type="ARBA" id="ARBA00023163"/>
    </source>
</evidence>
<keyword evidence="8" id="KW-1185">Reference proteome</keyword>
<dbReference type="SUPFAM" id="SSF46689">
    <property type="entry name" value="Homeodomain-like"/>
    <property type="match status" value="1"/>
</dbReference>
<dbReference type="Proteomes" id="UP001556040">
    <property type="component" value="Unassembled WGS sequence"/>
</dbReference>
<protein>
    <submittedName>
        <fullName evidence="7">Sigma 54-interacting transcriptional regulator</fullName>
    </submittedName>
</protein>
<dbReference type="PROSITE" id="PS50112">
    <property type="entry name" value="PAS"/>
    <property type="match status" value="1"/>
</dbReference>
<dbReference type="Pfam" id="PF00158">
    <property type="entry name" value="Sigma54_activat"/>
    <property type="match status" value="1"/>
</dbReference>
<evidence type="ECO:0000313" key="7">
    <source>
        <dbReference type="EMBL" id="MEW9502020.1"/>
    </source>
</evidence>
<gene>
    <name evidence="7" type="ORF">AB1471_09430</name>
</gene>
<evidence type="ECO:0000259" key="6">
    <source>
        <dbReference type="PROSITE" id="PS50112"/>
    </source>
</evidence>
<dbReference type="InterPro" id="IPR027417">
    <property type="entry name" value="P-loop_NTPase"/>
</dbReference>
<organism evidence="7 8">
    <name type="scientific">Jeotgalibacillus marinus</name>
    <dbReference type="NCBI Taxonomy" id="86667"/>
    <lineage>
        <taxon>Bacteria</taxon>
        <taxon>Bacillati</taxon>
        <taxon>Bacillota</taxon>
        <taxon>Bacilli</taxon>
        <taxon>Bacillales</taxon>
        <taxon>Caryophanaceae</taxon>
        <taxon>Jeotgalibacillus</taxon>
    </lineage>
</organism>
<keyword evidence="3" id="KW-0805">Transcription regulation</keyword>
<keyword evidence="2" id="KW-0067">ATP-binding</keyword>
<evidence type="ECO:0000256" key="2">
    <source>
        <dbReference type="ARBA" id="ARBA00022840"/>
    </source>
</evidence>
<name>A0ABV3Q3U5_9BACL</name>
<dbReference type="SMART" id="SM00091">
    <property type="entry name" value="PAS"/>
    <property type="match status" value="1"/>
</dbReference>